<dbReference type="InterPro" id="IPR005064">
    <property type="entry name" value="BUG"/>
</dbReference>
<gene>
    <name evidence="3" type="ORF">MON41_00950</name>
</gene>
<reference evidence="3 4" key="1">
    <citation type="submission" date="2022-03" db="EMBL/GenBank/DDBJ databases">
        <title>Complete genome analysis of Roseomonas KG 17.1 : a prolific producer of plant growth promoters.</title>
        <authorList>
            <person name="Saadouli I."/>
            <person name="Najjari A."/>
            <person name="Mosbah A."/>
            <person name="Ouzari H.I."/>
        </authorList>
    </citation>
    <scope>NUCLEOTIDE SEQUENCE [LARGE SCALE GENOMIC DNA]</scope>
    <source>
        <strain evidence="3 4">KG17-1</strain>
    </source>
</reference>
<dbReference type="InterPro" id="IPR042100">
    <property type="entry name" value="Bug_dom1"/>
</dbReference>
<evidence type="ECO:0000313" key="4">
    <source>
        <dbReference type="Proteomes" id="UP001201985"/>
    </source>
</evidence>
<dbReference type="PROSITE" id="PS51318">
    <property type="entry name" value="TAT"/>
    <property type="match status" value="1"/>
</dbReference>
<comment type="caution">
    <text evidence="3">The sequence shown here is derived from an EMBL/GenBank/DDBJ whole genome shotgun (WGS) entry which is preliminary data.</text>
</comment>
<feature type="chain" id="PRO_5047253588" evidence="2">
    <location>
        <begin position="26"/>
        <end position="326"/>
    </location>
</feature>
<proteinExistence type="inferred from homology"/>
<accession>A0ABS9VZA3</accession>
<dbReference type="Gene3D" id="3.40.190.10">
    <property type="entry name" value="Periplasmic binding protein-like II"/>
    <property type="match status" value="1"/>
</dbReference>
<keyword evidence="2" id="KW-0732">Signal</keyword>
<dbReference type="InterPro" id="IPR006311">
    <property type="entry name" value="TAT_signal"/>
</dbReference>
<dbReference type="Proteomes" id="UP001201985">
    <property type="component" value="Unassembled WGS sequence"/>
</dbReference>
<dbReference type="PANTHER" id="PTHR42928">
    <property type="entry name" value="TRICARBOXYLATE-BINDING PROTEIN"/>
    <property type="match status" value="1"/>
</dbReference>
<dbReference type="Pfam" id="PF03401">
    <property type="entry name" value="TctC"/>
    <property type="match status" value="1"/>
</dbReference>
<dbReference type="RefSeq" id="WP_120008476.1">
    <property type="nucleotide sequence ID" value="NZ_JALBUU010000004.1"/>
</dbReference>
<evidence type="ECO:0000256" key="1">
    <source>
        <dbReference type="ARBA" id="ARBA00006987"/>
    </source>
</evidence>
<dbReference type="PANTHER" id="PTHR42928:SF5">
    <property type="entry name" value="BLR1237 PROTEIN"/>
    <property type="match status" value="1"/>
</dbReference>
<dbReference type="EMBL" id="JALBUU010000004">
    <property type="protein sequence ID" value="MCI0752329.1"/>
    <property type="molecule type" value="Genomic_DNA"/>
</dbReference>
<dbReference type="PIRSF" id="PIRSF017082">
    <property type="entry name" value="YflP"/>
    <property type="match status" value="1"/>
</dbReference>
<feature type="signal peptide" evidence="2">
    <location>
        <begin position="1"/>
        <end position="25"/>
    </location>
</feature>
<keyword evidence="4" id="KW-1185">Reference proteome</keyword>
<dbReference type="Gene3D" id="3.40.190.150">
    <property type="entry name" value="Bordetella uptake gene, domain 1"/>
    <property type="match status" value="1"/>
</dbReference>
<comment type="similarity">
    <text evidence="1">Belongs to the UPF0065 (bug) family.</text>
</comment>
<sequence length="326" mass="34272">MIRRRTMLGAAALAAACPLARPARAAAWPDRPVRLVVPYPPGGSTDVIARLYAERLGALLGQPVVVENKPGASGNIGTDAVAKASADGSTIGVANVSGLVINPFLFDSMPFDPMRDLKTLGMVYEMPNVAVVAAGRSPAKTLAEFIDWARARPGGVTYGSTGIGQTTHLSSALLFGRTQVEATHVPYRGAAQTIPALLAGDVDFTLDNLASYVPLIKEGRIRALAVTSAERWPTLPEVPTMAEAGLADFVVTVWGTFIAPAGTPRPVVERLNAAMREVAADPAFRQRLLEGGALALSSSPEDAAARAERERPMWRELVRSSGAKAG</sequence>
<dbReference type="PROSITE" id="PS51257">
    <property type="entry name" value="PROKAR_LIPOPROTEIN"/>
    <property type="match status" value="1"/>
</dbReference>
<evidence type="ECO:0000313" key="3">
    <source>
        <dbReference type="EMBL" id="MCI0752329.1"/>
    </source>
</evidence>
<protein>
    <submittedName>
        <fullName evidence="3">Tripartite tricarboxylate transporter substrate binding protein</fullName>
    </submittedName>
</protein>
<dbReference type="CDD" id="cd13578">
    <property type="entry name" value="PBP2_Bug27"/>
    <property type="match status" value="1"/>
</dbReference>
<evidence type="ECO:0000256" key="2">
    <source>
        <dbReference type="SAM" id="SignalP"/>
    </source>
</evidence>
<name>A0ABS9VZA3_9PROT</name>
<organism evidence="3 4">
    <name type="scientific">Teichococcus vastitatis</name>
    <dbReference type="NCBI Taxonomy" id="2307076"/>
    <lineage>
        <taxon>Bacteria</taxon>
        <taxon>Pseudomonadati</taxon>
        <taxon>Pseudomonadota</taxon>
        <taxon>Alphaproteobacteria</taxon>
        <taxon>Acetobacterales</taxon>
        <taxon>Roseomonadaceae</taxon>
        <taxon>Roseomonas</taxon>
    </lineage>
</organism>
<dbReference type="SUPFAM" id="SSF53850">
    <property type="entry name" value="Periplasmic binding protein-like II"/>
    <property type="match status" value="1"/>
</dbReference>